<evidence type="ECO:0000256" key="3">
    <source>
        <dbReference type="ARBA" id="ARBA00023163"/>
    </source>
</evidence>
<evidence type="ECO:0000313" key="6">
    <source>
        <dbReference type="Proteomes" id="UP001238334"/>
    </source>
</evidence>
<dbReference type="Proteomes" id="UP001238334">
    <property type="component" value="Chromosome"/>
</dbReference>
<keyword evidence="2" id="KW-0238">DNA-binding</keyword>
<sequence length="337" mass="37449">MADVGQQHTAVFAKMVARSLIEQGYGPEAVFRGTAFDGSLLQQEAPVAAASDVMSFFEQGALLTQDDLFGFHLAQGQDSRRIGLVCYVGLAAANVAAFLANYTRYSRIYSDVLELDYSHLQDNGLVGWQFRISPSVPRRQYVEYTSTVFLNTLRHFSGSDMRPRKLSFEHHRRKNNDELEAFFGCDISFGAARNSFEFDASDLERPLISADDQLLKVLQSYADRVLAEKKGRALPGVVCEVERVIADMLPRGTATLDHVAAAMGISPRTLSRRLAAEGTSFFRVLEDLRKSLSKSYLRDSDLTLADTAFLLGYSGLSSFNDAFKRWTGCSPGQYRAE</sequence>
<dbReference type="PANTHER" id="PTHR47894">
    <property type="entry name" value="HTH-TYPE TRANSCRIPTIONAL REGULATOR GADX"/>
    <property type="match status" value="1"/>
</dbReference>
<dbReference type="KEGG" id="ppso:QPJ95_12270"/>
<organism evidence="5 6">
    <name type="scientific">Parasedimentitalea psychrophila</name>
    <dbReference type="NCBI Taxonomy" id="2997337"/>
    <lineage>
        <taxon>Bacteria</taxon>
        <taxon>Pseudomonadati</taxon>
        <taxon>Pseudomonadota</taxon>
        <taxon>Alphaproteobacteria</taxon>
        <taxon>Rhodobacterales</taxon>
        <taxon>Paracoccaceae</taxon>
        <taxon>Parasedimentitalea</taxon>
    </lineage>
</organism>
<keyword evidence="3" id="KW-0804">Transcription</keyword>
<feature type="domain" description="HTH araC/xylS-type" evidence="4">
    <location>
        <begin position="239"/>
        <end position="337"/>
    </location>
</feature>
<dbReference type="SMART" id="SM00342">
    <property type="entry name" value="HTH_ARAC"/>
    <property type="match status" value="1"/>
</dbReference>
<evidence type="ECO:0000256" key="1">
    <source>
        <dbReference type="ARBA" id="ARBA00023015"/>
    </source>
</evidence>
<protein>
    <submittedName>
        <fullName evidence="5">AraC family transcriptional regulator ligand-binding domain-containing protein</fullName>
    </submittedName>
</protein>
<dbReference type="Pfam" id="PF12833">
    <property type="entry name" value="HTH_18"/>
    <property type="match status" value="1"/>
</dbReference>
<dbReference type="RefSeq" id="WP_270917955.1">
    <property type="nucleotide sequence ID" value="NZ_CP127247.1"/>
</dbReference>
<dbReference type="InterPro" id="IPR009057">
    <property type="entry name" value="Homeodomain-like_sf"/>
</dbReference>
<keyword evidence="1" id="KW-0805">Transcription regulation</keyword>
<accession>A0A9Y2KW76</accession>
<dbReference type="SUPFAM" id="SSF46689">
    <property type="entry name" value="Homeodomain-like"/>
    <property type="match status" value="1"/>
</dbReference>
<name>A0A9Y2KW76_9RHOB</name>
<dbReference type="Gene3D" id="1.10.10.60">
    <property type="entry name" value="Homeodomain-like"/>
    <property type="match status" value="1"/>
</dbReference>
<dbReference type="Pfam" id="PF12625">
    <property type="entry name" value="Arabinose_bd"/>
    <property type="match status" value="1"/>
</dbReference>
<dbReference type="PROSITE" id="PS01124">
    <property type="entry name" value="HTH_ARAC_FAMILY_2"/>
    <property type="match status" value="1"/>
</dbReference>
<keyword evidence="6" id="KW-1185">Reference proteome</keyword>
<dbReference type="EMBL" id="CP127247">
    <property type="protein sequence ID" value="WIY23440.1"/>
    <property type="molecule type" value="Genomic_DNA"/>
</dbReference>
<evidence type="ECO:0000259" key="4">
    <source>
        <dbReference type="PROSITE" id="PS01124"/>
    </source>
</evidence>
<gene>
    <name evidence="5" type="ORF">QPJ95_12270</name>
</gene>
<dbReference type="AlphaFoldDB" id="A0A9Y2KW76"/>
<reference evidence="5 6" key="1">
    <citation type="submission" date="2023-06" db="EMBL/GenBank/DDBJ databases">
        <title>Parasedimentitalea psychrophila sp. nov., a psychrophilic bacterium isolated from deep-sea sediment.</title>
        <authorList>
            <person name="Li A."/>
        </authorList>
    </citation>
    <scope>NUCLEOTIDE SEQUENCE [LARGE SCALE GENOMIC DNA]</scope>
    <source>
        <strain evidence="5 6">QS115</strain>
    </source>
</reference>
<evidence type="ECO:0000313" key="5">
    <source>
        <dbReference type="EMBL" id="WIY23440.1"/>
    </source>
</evidence>
<proteinExistence type="predicted"/>
<dbReference type="InterPro" id="IPR018060">
    <property type="entry name" value="HTH_AraC"/>
</dbReference>
<dbReference type="GO" id="GO:0000976">
    <property type="term" value="F:transcription cis-regulatory region binding"/>
    <property type="evidence" value="ECO:0007669"/>
    <property type="project" value="TreeGrafter"/>
</dbReference>
<dbReference type="InterPro" id="IPR032687">
    <property type="entry name" value="AraC-type_N"/>
</dbReference>
<dbReference type="PANTHER" id="PTHR47894:SF4">
    <property type="entry name" value="HTH-TYPE TRANSCRIPTIONAL REGULATOR GADX"/>
    <property type="match status" value="1"/>
</dbReference>
<dbReference type="GO" id="GO:0005829">
    <property type="term" value="C:cytosol"/>
    <property type="evidence" value="ECO:0007669"/>
    <property type="project" value="TreeGrafter"/>
</dbReference>
<evidence type="ECO:0000256" key="2">
    <source>
        <dbReference type="ARBA" id="ARBA00023125"/>
    </source>
</evidence>
<dbReference type="GO" id="GO:0003700">
    <property type="term" value="F:DNA-binding transcription factor activity"/>
    <property type="evidence" value="ECO:0007669"/>
    <property type="project" value="InterPro"/>
</dbReference>